<dbReference type="SUPFAM" id="SSF50685">
    <property type="entry name" value="Barwin-like endoglucanases"/>
    <property type="match status" value="1"/>
</dbReference>
<dbReference type="InterPro" id="IPR036908">
    <property type="entry name" value="RlpA-like_sf"/>
</dbReference>
<dbReference type="InterPro" id="IPR051477">
    <property type="entry name" value="Expansin_CellWall"/>
</dbReference>
<protein>
    <recommendedName>
        <fullName evidence="4">RlpA-like protein double-psi beta-barrel domain-containing protein</fullName>
    </recommendedName>
</protein>
<feature type="domain" description="RlpA-like protein double-psi beta-barrel" evidence="4">
    <location>
        <begin position="27"/>
        <end position="121"/>
    </location>
</feature>
<dbReference type="Gene3D" id="2.40.40.10">
    <property type="entry name" value="RlpA-like domain"/>
    <property type="match status" value="1"/>
</dbReference>
<feature type="compositionally biased region" description="Polar residues" evidence="2">
    <location>
        <begin position="135"/>
        <end position="173"/>
    </location>
</feature>
<dbReference type="AlphaFoldDB" id="A0A177WRS8"/>
<dbReference type="PANTHER" id="PTHR31836:SF29">
    <property type="entry name" value="RLPA-LIKE PROTEIN DOUBLE-PSI BETA-BARREL DOMAIN-CONTAINING PROTEIN"/>
    <property type="match status" value="1"/>
</dbReference>
<dbReference type="OrthoDB" id="623670at2759"/>
<evidence type="ECO:0000259" key="4">
    <source>
        <dbReference type="Pfam" id="PF03330"/>
    </source>
</evidence>
<keyword evidence="1 3" id="KW-0732">Signal</keyword>
<evidence type="ECO:0000256" key="3">
    <source>
        <dbReference type="SAM" id="SignalP"/>
    </source>
</evidence>
<proteinExistence type="predicted"/>
<sequence length="281" mass="30157">MLSASFLTTASLLTLQLAITTAAQSFAGEATFFSNRPGAPGACGVGFTDNEFIAAVSQDLFKGFADPSFCGKKAKVTFKGKTITVVLIDSCPGCKPTSLDLSPVAFKALEDPDIGVIPIQWSLDGSDSPEPTPNFPETISPEQTNQPDSQTDFPETTISPEQTNQPDSQTDFPTDTADFPETISPEQTNQPDSQTDFPTAPCTESTDAPFETEATLLSDESDDDNTDNEQDDEPEQDDATGQSSESQLQDTNSTDASTNGQPCNDQSNDASLVRRSLWRRR</sequence>
<evidence type="ECO:0000313" key="5">
    <source>
        <dbReference type="EMBL" id="OAJ42526.1"/>
    </source>
</evidence>
<dbReference type="STRING" id="403673.A0A177WRS8"/>
<dbReference type="VEuPathDB" id="FungiDB:BDEG_25978"/>
<feature type="compositionally biased region" description="Polar residues" evidence="2">
    <location>
        <begin position="239"/>
        <end position="270"/>
    </location>
</feature>
<gene>
    <name evidence="5" type="ORF">BDEG_25978</name>
</gene>
<dbReference type="EMBL" id="DS022308">
    <property type="protein sequence ID" value="OAJ42526.1"/>
    <property type="molecule type" value="Genomic_DNA"/>
</dbReference>
<accession>A0A177WRS8</accession>
<dbReference type="Pfam" id="PF03330">
    <property type="entry name" value="DPBB_1"/>
    <property type="match status" value="1"/>
</dbReference>
<reference evidence="5 6" key="1">
    <citation type="submission" date="2006-10" db="EMBL/GenBank/DDBJ databases">
        <title>The Genome Sequence of Batrachochytrium dendrobatidis JEL423.</title>
        <authorList>
            <consortium name="The Broad Institute Genome Sequencing Platform"/>
            <person name="Birren B."/>
            <person name="Lander E."/>
            <person name="Galagan J."/>
            <person name="Cuomo C."/>
            <person name="Devon K."/>
            <person name="Jaffe D."/>
            <person name="Butler J."/>
            <person name="Alvarez P."/>
            <person name="Gnerre S."/>
            <person name="Grabherr M."/>
            <person name="Kleber M."/>
            <person name="Mauceli E."/>
            <person name="Brockman W."/>
            <person name="Young S."/>
            <person name="LaButti K."/>
            <person name="Sykes S."/>
            <person name="DeCaprio D."/>
            <person name="Crawford M."/>
            <person name="Koehrsen M."/>
            <person name="Engels R."/>
            <person name="Montgomery P."/>
            <person name="Pearson M."/>
            <person name="Howarth C."/>
            <person name="Larson L."/>
            <person name="White J."/>
            <person name="O'Leary S."/>
            <person name="Kodira C."/>
            <person name="Zeng Q."/>
            <person name="Yandava C."/>
            <person name="Alvarado L."/>
            <person name="Longcore J."/>
            <person name="James T."/>
        </authorList>
    </citation>
    <scope>NUCLEOTIDE SEQUENCE [LARGE SCALE GENOMIC DNA]</scope>
    <source>
        <strain evidence="5 6">JEL423</strain>
    </source>
</reference>
<dbReference type="Proteomes" id="UP000077115">
    <property type="component" value="Unassembled WGS sequence"/>
</dbReference>
<feature type="compositionally biased region" description="Polar residues" evidence="2">
    <location>
        <begin position="184"/>
        <end position="206"/>
    </location>
</feature>
<feature type="chain" id="PRO_5008077821" description="RlpA-like protein double-psi beta-barrel domain-containing protein" evidence="3">
    <location>
        <begin position="24"/>
        <end position="281"/>
    </location>
</feature>
<dbReference type="InterPro" id="IPR009009">
    <property type="entry name" value="RlpA-like_DPBB"/>
</dbReference>
<evidence type="ECO:0000256" key="2">
    <source>
        <dbReference type="SAM" id="MobiDB-lite"/>
    </source>
</evidence>
<dbReference type="CDD" id="cd22191">
    <property type="entry name" value="DPBB_RlpA_EXP_N-like"/>
    <property type="match status" value="1"/>
</dbReference>
<reference evidence="5 6" key="2">
    <citation type="submission" date="2016-05" db="EMBL/GenBank/DDBJ databases">
        <title>Lineage-specific infection strategies underlie the spectrum of fungal disease in amphibians.</title>
        <authorList>
            <person name="Cuomo C.A."/>
            <person name="Farrer R.A."/>
            <person name="James T."/>
            <person name="Longcore J."/>
            <person name="Birren B."/>
        </authorList>
    </citation>
    <scope>NUCLEOTIDE SEQUENCE [LARGE SCALE GENOMIC DNA]</scope>
    <source>
        <strain evidence="5 6">JEL423</strain>
    </source>
</reference>
<evidence type="ECO:0000313" key="6">
    <source>
        <dbReference type="Proteomes" id="UP000077115"/>
    </source>
</evidence>
<name>A0A177WRS8_BATDL</name>
<feature type="signal peptide" evidence="3">
    <location>
        <begin position="1"/>
        <end position="23"/>
    </location>
</feature>
<evidence type="ECO:0000256" key="1">
    <source>
        <dbReference type="ARBA" id="ARBA00022729"/>
    </source>
</evidence>
<feature type="compositionally biased region" description="Acidic residues" evidence="2">
    <location>
        <begin position="219"/>
        <end position="238"/>
    </location>
</feature>
<feature type="region of interest" description="Disordered" evidence="2">
    <location>
        <begin position="119"/>
        <end position="281"/>
    </location>
</feature>
<dbReference type="PANTHER" id="PTHR31836">
    <property type="match status" value="1"/>
</dbReference>
<organism evidence="5 6">
    <name type="scientific">Batrachochytrium dendrobatidis (strain JEL423)</name>
    <dbReference type="NCBI Taxonomy" id="403673"/>
    <lineage>
        <taxon>Eukaryota</taxon>
        <taxon>Fungi</taxon>
        <taxon>Fungi incertae sedis</taxon>
        <taxon>Chytridiomycota</taxon>
        <taxon>Chytridiomycota incertae sedis</taxon>
        <taxon>Chytridiomycetes</taxon>
        <taxon>Rhizophydiales</taxon>
        <taxon>Rhizophydiales incertae sedis</taxon>
        <taxon>Batrachochytrium</taxon>
    </lineage>
</organism>